<dbReference type="Pfam" id="PF12802">
    <property type="entry name" value="MarR_2"/>
    <property type="match status" value="1"/>
</dbReference>
<dbReference type="InterPro" id="IPR000835">
    <property type="entry name" value="HTH_MarR-typ"/>
</dbReference>
<evidence type="ECO:0000313" key="2">
    <source>
        <dbReference type="EMBL" id="RFO97513.1"/>
    </source>
</evidence>
<keyword evidence="3" id="KW-1185">Reference proteome</keyword>
<protein>
    <submittedName>
        <fullName evidence="2">MarR family transcriptional regulator</fullName>
    </submittedName>
</protein>
<dbReference type="Gene3D" id="1.10.10.10">
    <property type="entry name" value="Winged helix-like DNA-binding domain superfamily/Winged helix DNA-binding domain"/>
    <property type="match status" value="1"/>
</dbReference>
<feature type="domain" description="HTH marR-type" evidence="1">
    <location>
        <begin position="30"/>
        <end position="90"/>
    </location>
</feature>
<dbReference type="OrthoDB" id="5295456at2"/>
<dbReference type="GO" id="GO:0003700">
    <property type="term" value="F:DNA-binding transcription factor activity"/>
    <property type="evidence" value="ECO:0007669"/>
    <property type="project" value="InterPro"/>
</dbReference>
<dbReference type="SUPFAM" id="SSF46785">
    <property type="entry name" value="Winged helix' DNA-binding domain"/>
    <property type="match status" value="1"/>
</dbReference>
<accession>A0A3E1RE03</accession>
<dbReference type="Proteomes" id="UP000260665">
    <property type="component" value="Unassembled WGS sequence"/>
</dbReference>
<evidence type="ECO:0000313" key="3">
    <source>
        <dbReference type="Proteomes" id="UP000260665"/>
    </source>
</evidence>
<sequence length="143" mass="14896">MNTHLDFCLALHHAHASLQRKLDDALGLYHGISFNDFALLNLLAQADGGRVSIPDLVRPLGQPPSAVLRQLILLEKVGLVVREGAGSDRQAVLRPAGRALVNTARETADSLCTEAVASIAPAVVATVSAALVTLASTSSLALS</sequence>
<dbReference type="InterPro" id="IPR036388">
    <property type="entry name" value="WH-like_DNA-bd_sf"/>
</dbReference>
<comment type="caution">
    <text evidence="2">The sequence shown here is derived from an EMBL/GenBank/DDBJ whole genome shotgun (WGS) entry which is preliminary data.</text>
</comment>
<dbReference type="InterPro" id="IPR036390">
    <property type="entry name" value="WH_DNA-bd_sf"/>
</dbReference>
<proteinExistence type="predicted"/>
<dbReference type="AlphaFoldDB" id="A0A3E1RE03"/>
<dbReference type="RefSeq" id="WP_117175258.1">
    <property type="nucleotide sequence ID" value="NZ_QFZK01000003.1"/>
</dbReference>
<reference evidence="2 3" key="1">
    <citation type="submission" date="2018-05" db="EMBL/GenBank/DDBJ databases">
        <title>Rhodoferax soyangensis sp.nov., isolated from an oligotrophic freshwater lake.</title>
        <authorList>
            <person name="Park M."/>
        </authorList>
    </citation>
    <scope>NUCLEOTIDE SEQUENCE [LARGE SCALE GENOMIC DNA]</scope>
    <source>
        <strain evidence="2 3">IMCC26218</strain>
    </source>
</reference>
<name>A0A3E1RE03_9BURK</name>
<evidence type="ECO:0000259" key="1">
    <source>
        <dbReference type="Pfam" id="PF12802"/>
    </source>
</evidence>
<dbReference type="EMBL" id="QFZK01000003">
    <property type="protein sequence ID" value="RFO97513.1"/>
    <property type="molecule type" value="Genomic_DNA"/>
</dbReference>
<gene>
    <name evidence="2" type="ORF">DIC66_06470</name>
</gene>
<organism evidence="2 3">
    <name type="scientific">Rhodoferax lacus</name>
    <dbReference type="NCBI Taxonomy" id="2184758"/>
    <lineage>
        <taxon>Bacteria</taxon>
        <taxon>Pseudomonadati</taxon>
        <taxon>Pseudomonadota</taxon>
        <taxon>Betaproteobacteria</taxon>
        <taxon>Burkholderiales</taxon>
        <taxon>Comamonadaceae</taxon>
        <taxon>Rhodoferax</taxon>
    </lineage>
</organism>